<keyword evidence="3" id="KW-0732">Signal</keyword>
<evidence type="ECO:0000256" key="2">
    <source>
        <dbReference type="ARBA" id="ARBA00022801"/>
    </source>
</evidence>
<gene>
    <name evidence="6" type="ORF">C8F04DRAFT_1051713</name>
</gene>
<feature type="domain" description="Peptidase S33 tripeptidyl aminopeptidase-like C-terminal" evidence="5">
    <location>
        <begin position="420"/>
        <end position="519"/>
    </location>
</feature>
<feature type="chain" id="PRO_5041948626" evidence="3">
    <location>
        <begin position="29"/>
        <end position="573"/>
    </location>
</feature>
<dbReference type="GO" id="GO:0016787">
    <property type="term" value="F:hydrolase activity"/>
    <property type="evidence" value="ECO:0007669"/>
    <property type="project" value="UniProtKB-KW"/>
</dbReference>
<accession>A0AAD6WQ24</accession>
<keyword evidence="7" id="KW-1185">Reference proteome</keyword>
<evidence type="ECO:0000259" key="5">
    <source>
        <dbReference type="Pfam" id="PF08386"/>
    </source>
</evidence>
<dbReference type="InterPro" id="IPR029058">
    <property type="entry name" value="AB_hydrolase_fold"/>
</dbReference>
<name>A0AAD6WQ24_9AGAR</name>
<dbReference type="InterPro" id="IPR051601">
    <property type="entry name" value="Serine_prot/Carboxylest_S33"/>
</dbReference>
<dbReference type="InterPro" id="IPR013595">
    <property type="entry name" value="Pept_S33_TAP-like_C"/>
</dbReference>
<evidence type="ECO:0000256" key="1">
    <source>
        <dbReference type="ARBA" id="ARBA00010088"/>
    </source>
</evidence>
<dbReference type="PANTHER" id="PTHR43248">
    <property type="entry name" value="2-SUCCINYL-6-HYDROXY-2,4-CYCLOHEXADIENE-1-CARBOXYLATE SYNTHASE"/>
    <property type="match status" value="1"/>
</dbReference>
<evidence type="ECO:0000256" key="3">
    <source>
        <dbReference type="SAM" id="SignalP"/>
    </source>
</evidence>
<reference evidence="6" key="1">
    <citation type="submission" date="2023-03" db="EMBL/GenBank/DDBJ databases">
        <title>Massive genome expansion in bonnet fungi (Mycena s.s.) driven by repeated elements and novel gene families across ecological guilds.</title>
        <authorList>
            <consortium name="Lawrence Berkeley National Laboratory"/>
            <person name="Harder C.B."/>
            <person name="Miyauchi S."/>
            <person name="Viragh M."/>
            <person name="Kuo A."/>
            <person name="Thoen E."/>
            <person name="Andreopoulos B."/>
            <person name="Lu D."/>
            <person name="Skrede I."/>
            <person name="Drula E."/>
            <person name="Henrissat B."/>
            <person name="Morin E."/>
            <person name="Kohler A."/>
            <person name="Barry K."/>
            <person name="LaButti K."/>
            <person name="Morin E."/>
            <person name="Salamov A."/>
            <person name="Lipzen A."/>
            <person name="Mereny Z."/>
            <person name="Hegedus B."/>
            <person name="Baldrian P."/>
            <person name="Stursova M."/>
            <person name="Weitz H."/>
            <person name="Taylor A."/>
            <person name="Grigoriev I.V."/>
            <person name="Nagy L.G."/>
            <person name="Martin F."/>
            <person name="Kauserud H."/>
        </authorList>
    </citation>
    <scope>NUCLEOTIDE SEQUENCE</scope>
    <source>
        <strain evidence="6">CBHHK200</strain>
    </source>
</reference>
<organism evidence="6 7">
    <name type="scientific">Mycena alexandri</name>
    <dbReference type="NCBI Taxonomy" id="1745969"/>
    <lineage>
        <taxon>Eukaryota</taxon>
        <taxon>Fungi</taxon>
        <taxon>Dikarya</taxon>
        <taxon>Basidiomycota</taxon>
        <taxon>Agaricomycotina</taxon>
        <taxon>Agaricomycetes</taxon>
        <taxon>Agaricomycetidae</taxon>
        <taxon>Agaricales</taxon>
        <taxon>Marasmiineae</taxon>
        <taxon>Mycenaceae</taxon>
        <taxon>Mycena</taxon>
    </lineage>
</organism>
<feature type="domain" description="AB hydrolase-1" evidence="4">
    <location>
        <begin position="91"/>
        <end position="255"/>
    </location>
</feature>
<dbReference type="InterPro" id="IPR000073">
    <property type="entry name" value="AB_hydrolase_1"/>
</dbReference>
<dbReference type="SUPFAM" id="SSF53474">
    <property type="entry name" value="alpha/beta-Hydrolases"/>
    <property type="match status" value="1"/>
</dbReference>
<dbReference type="PANTHER" id="PTHR43248:SF25">
    <property type="entry name" value="AB HYDROLASE-1 DOMAIN-CONTAINING PROTEIN-RELATED"/>
    <property type="match status" value="1"/>
</dbReference>
<proteinExistence type="inferred from homology"/>
<evidence type="ECO:0000313" key="7">
    <source>
        <dbReference type="Proteomes" id="UP001218188"/>
    </source>
</evidence>
<evidence type="ECO:0000313" key="6">
    <source>
        <dbReference type="EMBL" id="KAJ7019491.1"/>
    </source>
</evidence>
<comment type="similarity">
    <text evidence="1">Belongs to the peptidase S33 family.</text>
</comment>
<dbReference type="Proteomes" id="UP001218188">
    <property type="component" value="Unassembled WGS sequence"/>
</dbReference>
<dbReference type="Gene3D" id="3.40.50.1820">
    <property type="entry name" value="alpha/beta hydrolase"/>
    <property type="match status" value="1"/>
</dbReference>
<evidence type="ECO:0000259" key="4">
    <source>
        <dbReference type="Pfam" id="PF00561"/>
    </source>
</evidence>
<dbReference type="AlphaFoldDB" id="A0AAD6WQ24"/>
<keyword evidence="2" id="KW-0378">Hydrolase</keyword>
<sequence length="573" mass="61638">MISPSFVKWVTTGLTISSIGLSIPAALAQEVPTFNWETLTPTANLNWTSCYSGFQCSLLEVPLDYSSDKGNASIAVVRYPATASKSDYLGPILFNPGGPGGSGVTTIVSLGAEFAELMGPQFDIVGFDPRGVSFSKPFVSFFNTAAERQIWTPSDLNLRYPSLNTTSEVTSNQWSQFQLISQLAQERDTEDFFQYMTTDNVARDMLRITEAFGFEKLQYWGVSYGSLLGVTFATLFPDKVGRIAIDGIMDWEAWYSANLTGSMMDTDKTLQTFFDGCVAAGPDGCAFYAPTASEIASNLDALTESIRAEPFPVLTSLSHGIVDYSFFRNYIFAALYSPYNAFVGFAHGLAQLSAGNATEAYTANQVPEFECDCDAPATAFTQNIYESQIVTSCGDASVANDSITDLREFYANEAKLSSFADIWALWRVHCSGWKVHREGRFLGPVGGNTSFPLLVIGNTADPVTPIAWARKASGLFPGSVLLTQDSPGHTSLVAPSLCTHGALRAYFQNSTLPAAGTVCAVDAELFPGGANATATASAKRALLLTEESKLIDAVRAIGDVVSPIASMGRVNRV</sequence>
<comment type="caution">
    <text evidence="6">The sequence shown here is derived from an EMBL/GenBank/DDBJ whole genome shotgun (WGS) entry which is preliminary data.</text>
</comment>
<dbReference type="Pfam" id="PF08386">
    <property type="entry name" value="Abhydrolase_4"/>
    <property type="match status" value="1"/>
</dbReference>
<feature type="signal peptide" evidence="3">
    <location>
        <begin position="1"/>
        <end position="28"/>
    </location>
</feature>
<protein>
    <submittedName>
        <fullName evidence="6">TAP-like protein-domain-containing protein</fullName>
    </submittedName>
</protein>
<dbReference type="Pfam" id="PF00561">
    <property type="entry name" value="Abhydrolase_1"/>
    <property type="match status" value="1"/>
</dbReference>
<dbReference type="EMBL" id="JARJCM010000291">
    <property type="protein sequence ID" value="KAJ7019491.1"/>
    <property type="molecule type" value="Genomic_DNA"/>
</dbReference>